<accession>A0A0A4AB01</accession>
<sequence length="139" mass="16400">MLAVGFKNKLPSGRGACYRWSFKNKTQLFSLSAVIFLLVVTFFLLFSITSQKSYFSHYQLEKIVDRCIFLTEKSFSEQDRLFDFLSENKIDCNAPYYKYYYLTSYRFTDRISLVKCSDDLNKSASASCVSLYFLKKREY</sequence>
<keyword evidence="1" id="KW-0812">Transmembrane</keyword>
<dbReference type="EMBL" id="JRUQ01000019">
    <property type="protein sequence ID" value="KGT94983.1"/>
    <property type="molecule type" value="Genomic_DNA"/>
</dbReference>
<keyword evidence="3" id="KW-1185">Reference proteome</keyword>
<reference evidence="2 3" key="1">
    <citation type="submission" date="2014-10" db="EMBL/GenBank/DDBJ databases">
        <title>Genome sequence of Erwinia typographi M043b.</title>
        <authorList>
            <person name="Chan K.-G."/>
            <person name="Tan W.-S."/>
        </authorList>
    </citation>
    <scope>NUCLEOTIDE SEQUENCE [LARGE SCALE GENOMIC DNA]</scope>
    <source>
        <strain evidence="2 3">M043b</strain>
    </source>
</reference>
<keyword evidence="1" id="KW-1133">Transmembrane helix</keyword>
<proteinExistence type="predicted"/>
<comment type="caution">
    <text evidence="2">The sequence shown here is derived from an EMBL/GenBank/DDBJ whole genome shotgun (WGS) entry which is preliminary data.</text>
</comment>
<evidence type="ECO:0000313" key="3">
    <source>
        <dbReference type="Proteomes" id="UP000030351"/>
    </source>
</evidence>
<gene>
    <name evidence="2" type="ORF">NG99_04865</name>
</gene>
<evidence type="ECO:0000256" key="1">
    <source>
        <dbReference type="SAM" id="Phobius"/>
    </source>
</evidence>
<dbReference type="Proteomes" id="UP000030351">
    <property type="component" value="Unassembled WGS sequence"/>
</dbReference>
<evidence type="ECO:0000313" key="2">
    <source>
        <dbReference type="EMBL" id="KGT94983.1"/>
    </source>
</evidence>
<organism evidence="2 3">
    <name type="scientific">Erwinia typographi</name>
    <dbReference type="NCBI Taxonomy" id="371042"/>
    <lineage>
        <taxon>Bacteria</taxon>
        <taxon>Pseudomonadati</taxon>
        <taxon>Pseudomonadota</taxon>
        <taxon>Gammaproteobacteria</taxon>
        <taxon>Enterobacterales</taxon>
        <taxon>Erwiniaceae</taxon>
        <taxon>Erwinia</taxon>
    </lineage>
</organism>
<keyword evidence="1" id="KW-0472">Membrane</keyword>
<name>A0A0A4AB01_9GAMM</name>
<protein>
    <submittedName>
        <fullName evidence="2">Uncharacterized protein</fullName>
    </submittedName>
</protein>
<feature type="transmembrane region" description="Helical" evidence="1">
    <location>
        <begin position="28"/>
        <end position="48"/>
    </location>
</feature>
<dbReference type="AlphaFoldDB" id="A0A0A4AB01"/>